<evidence type="ECO:0000313" key="3">
    <source>
        <dbReference type="Proteomes" id="UP000614350"/>
    </source>
</evidence>
<dbReference type="Gene3D" id="3.40.50.150">
    <property type="entry name" value="Vaccinia Virus protein VP39"/>
    <property type="match status" value="1"/>
</dbReference>
<gene>
    <name evidence="2" type="ORF">HZH66_015281</name>
</gene>
<feature type="domain" description="Methyltransferase" evidence="1">
    <location>
        <begin position="112"/>
        <end position="254"/>
    </location>
</feature>
<dbReference type="SUPFAM" id="SSF53335">
    <property type="entry name" value="S-adenosyl-L-methionine-dependent methyltransferases"/>
    <property type="match status" value="1"/>
</dbReference>
<dbReference type="Proteomes" id="UP000614350">
    <property type="component" value="Unassembled WGS sequence"/>
</dbReference>
<dbReference type="Pfam" id="PF13679">
    <property type="entry name" value="Methyltransf_32"/>
    <property type="match status" value="1"/>
</dbReference>
<organism evidence="2 3">
    <name type="scientific">Vespula vulgaris</name>
    <name type="common">Yellow jacket</name>
    <name type="synonym">Wasp</name>
    <dbReference type="NCBI Taxonomy" id="7454"/>
    <lineage>
        <taxon>Eukaryota</taxon>
        <taxon>Metazoa</taxon>
        <taxon>Ecdysozoa</taxon>
        <taxon>Arthropoda</taxon>
        <taxon>Hexapoda</taxon>
        <taxon>Insecta</taxon>
        <taxon>Pterygota</taxon>
        <taxon>Neoptera</taxon>
        <taxon>Endopterygota</taxon>
        <taxon>Hymenoptera</taxon>
        <taxon>Apocrita</taxon>
        <taxon>Aculeata</taxon>
        <taxon>Vespoidea</taxon>
        <taxon>Vespidae</taxon>
        <taxon>Vespinae</taxon>
        <taxon>Vespula</taxon>
    </lineage>
</organism>
<evidence type="ECO:0000313" key="2">
    <source>
        <dbReference type="EMBL" id="KAF7379047.1"/>
    </source>
</evidence>
<comment type="caution">
    <text evidence="2">The sequence shown here is derived from an EMBL/GenBank/DDBJ whole genome shotgun (WGS) entry which is preliminary data.</text>
</comment>
<dbReference type="InterPro" id="IPR029063">
    <property type="entry name" value="SAM-dependent_MTases_sf"/>
</dbReference>
<dbReference type="AlphaFoldDB" id="A0A834J1P6"/>
<sequence length="469" mass="54528">MMFCHQSKELLNKYFLDALCLFHETQWIYNHPVTEILVKGSLDAIPKEWLDVLQSLSSEELNNFVVNKTLPVWPKTLQNFIEKCKYINKLLDINPSIRLEVPQQFIKGLNPKKQHEIMHLAQLIHTQCKTQKIDVIIDFGSGLGYVCQLLYYLYGYKVLGLDGNETNVNIARNRQKKMYPTSVNHVKYAFCKLSYHSIEIIESLVFSEFGNIDNLCFIGLHACGDLSVYVSKIFCDMKNAQLLILISCCYHKLSISKNEKEIPNNIQYFDNFPMSQCLQEAIANSNLDTSTFLRQPFLRLACQEPAERWINMSQDSHDTHAFHVLARAVLELYVKQNKFYLKKRVRKATRRSQCSSIENYVKDTLLRYTLEPINEVIPQTEGKINYHEIIQNDMIELWKHHCQRSKEVEIYTGLQLILQAPAESIVLQDRLCWLQEQGLEATIFPVMNKILSPRSNAIIAQKLKKSIIK</sequence>
<protein>
    <recommendedName>
        <fullName evidence="1">Methyltransferase domain-containing protein</fullName>
    </recommendedName>
</protein>
<dbReference type="InterPro" id="IPR025714">
    <property type="entry name" value="Methyltranfer_dom"/>
</dbReference>
<dbReference type="EMBL" id="JACSEA010000024">
    <property type="protein sequence ID" value="KAF7379047.1"/>
    <property type="molecule type" value="Genomic_DNA"/>
</dbReference>
<name>A0A834J1P6_VESVU</name>
<dbReference type="InterPro" id="IPR052220">
    <property type="entry name" value="METTL25"/>
</dbReference>
<keyword evidence="3" id="KW-1185">Reference proteome</keyword>
<reference evidence="2" key="1">
    <citation type="journal article" date="2020" name="G3 (Bethesda)">
        <title>High-Quality Assemblies for Three Invasive Social Wasps from the &lt;i&gt;Vespula&lt;/i&gt; Genus.</title>
        <authorList>
            <person name="Harrop T.W.R."/>
            <person name="Guhlin J."/>
            <person name="McLaughlin G.M."/>
            <person name="Permina E."/>
            <person name="Stockwell P."/>
            <person name="Gilligan J."/>
            <person name="Le Lec M.F."/>
            <person name="Gruber M.A.M."/>
            <person name="Quinn O."/>
            <person name="Lovegrove M."/>
            <person name="Duncan E.J."/>
            <person name="Remnant E.J."/>
            <person name="Van Eeckhoven J."/>
            <person name="Graham B."/>
            <person name="Knapp R.A."/>
            <person name="Langford K.W."/>
            <person name="Kronenberg Z."/>
            <person name="Press M.O."/>
            <person name="Eacker S.M."/>
            <person name="Wilson-Rankin E.E."/>
            <person name="Purcell J."/>
            <person name="Lester P.J."/>
            <person name="Dearden P.K."/>
        </authorList>
    </citation>
    <scope>NUCLEOTIDE SEQUENCE</scope>
    <source>
        <strain evidence="2">Marl-1</strain>
    </source>
</reference>
<proteinExistence type="predicted"/>
<dbReference type="PANTHER" id="PTHR12496:SF0">
    <property type="entry name" value="METHYLTRANSFERASE DOMAIN-CONTAINING PROTEIN"/>
    <property type="match status" value="1"/>
</dbReference>
<dbReference type="PANTHER" id="PTHR12496">
    <property type="entry name" value="CGI-41 METHYLTRANSFERASE"/>
    <property type="match status" value="1"/>
</dbReference>
<evidence type="ECO:0000259" key="1">
    <source>
        <dbReference type="Pfam" id="PF13679"/>
    </source>
</evidence>
<accession>A0A834J1P6</accession>